<evidence type="ECO:0000259" key="1">
    <source>
        <dbReference type="Pfam" id="PF12792"/>
    </source>
</evidence>
<dbReference type="Proteomes" id="UP000255192">
    <property type="component" value="Unassembled WGS sequence"/>
</dbReference>
<evidence type="ECO:0000313" key="3">
    <source>
        <dbReference type="Proteomes" id="UP000255192"/>
    </source>
</evidence>
<reference evidence="2 3" key="1">
    <citation type="submission" date="2018-06" db="EMBL/GenBank/DDBJ databases">
        <authorList>
            <consortium name="Pathogen Informatics"/>
            <person name="Doyle S."/>
        </authorList>
    </citation>
    <scope>NUCLEOTIDE SEQUENCE [LARGE SCALE GENOMIC DNA]</scope>
    <source>
        <strain evidence="2 3">NCTC204</strain>
    </source>
</reference>
<dbReference type="InterPro" id="IPR024744">
    <property type="entry name" value="CSS-motif_dom"/>
</dbReference>
<sequence>MMQLSKRMIVVSLLVPAILVGLLSLGMAVRQLQRDTAITAEILLGQVDHVTSIARHTLHTTAQMANQPCENVVEKMTETGALTPYIRSTGLVRGTRLFVPPSPAPDSKAFGQFMDSPSQQRWAVWK</sequence>
<dbReference type="EMBL" id="UGMD01000002">
    <property type="protein sequence ID" value="STV03225.1"/>
    <property type="molecule type" value="Genomic_DNA"/>
</dbReference>
<name>A0A378A8C0_KLEPN</name>
<dbReference type="AlphaFoldDB" id="A0A378A8C0"/>
<protein>
    <submittedName>
        <fullName evidence="2">Diguanylate cyclase/phosphodiesterase domain-containing protein</fullName>
    </submittedName>
</protein>
<evidence type="ECO:0000313" key="2">
    <source>
        <dbReference type="EMBL" id="STV03225.1"/>
    </source>
</evidence>
<proteinExistence type="predicted"/>
<gene>
    <name evidence="2" type="ORF">NCTC204_03156</name>
</gene>
<accession>A0A378A8C0</accession>
<feature type="domain" description="Putative cyclic diguanylate phosphodiesterase CSS motif-containing" evidence="1">
    <location>
        <begin position="33"/>
        <end position="97"/>
    </location>
</feature>
<organism evidence="2 3">
    <name type="scientific">Klebsiella pneumoniae</name>
    <dbReference type="NCBI Taxonomy" id="573"/>
    <lineage>
        <taxon>Bacteria</taxon>
        <taxon>Pseudomonadati</taxon>
        <taxon>Pseudomonadota</taxon>
        <taxon>Gammaproteobacteria</taxon>
        <taxon>Enterobacterales</taxon>
        <taxon>Enterobacteriaceae</taxon>
        <taxon>Klebsiella/Raoultella group</taxon>
        <taxon>Klebsiella</taxon>
        <taxon>Klebsiella pneumoniae complex</taxon>
    </lineage>
</organism>
<dbReference type="Pfam" id="PF12792">
    <property type="entry name" value="CSS-motif"/>
    <property type="match status" value="1"/>
</dbReference>